<dbReference type="Pfam" id="PF14375">
    <property type="entry name" value="Cys_rich_CWC"/>
    <property type="match status" value="1"/>
</dbReference>
<evidence type="ECO:0008006" key="3">
    <source>
        <dbReference type="Google" id="ProtNLM"/>
    </source>
</evidence>
<dbReference type="RefSeq" id="WP_187047868.1">
    <property type="nucleotide sequence ID" value="NZ_JBEPME010000002.1"/>
</dbReference>
<reference evidence="1 2" key="1">
    <citation type="submission" date="2024-06" db="EMBL/GenBank/DDBJ databases">
        <title>Sorghum-associated microbial communities from plants grown in Nebraska, USA.</title>
        <authorList>
            <person name="Schachtman D."/>
        </authorList>
    </citation>
    <scope>NUCLEOTIDE SEQUENCE [LARGE SCALE GENOMIC DNA]</scope>
    <source>
        <strain evidence="1 2">1288</strain>
    </source>
</reference>
<sequence>MVQAFDTAESYQCPICKGNNNCCNSTEKSLGICWCSGEFFPKAIFDLVPYDQLRKSCICKKCLDEFVG</sequence>
<evidence type="ECO:0000313" key="2">
    <source>
        <dbReference type="Proteomes" id="UP001549104"/>
    </source>
</evidence>
<gene>
    <name evidence="1" type="ORF">ABIC55_001850</name>
</gene>
<name>A0ABV2K9Q9_SPOPS</name>
<evidence type="ECO:0000313" key="1">
    <source>
        <dbReference type="EMBL" id="MET3656763.1"/>
    </source>
</evidence>
<dbReference type="InterPro" id="IPR032720">
    <property type="entry name" value="Cys_rich_CWC"/>
</dbReference>
<proteinExistence type="predicted"/>
<dbReference type="EMBL" id="JBEPME010000002">
    <property type="protein sequence ID" value="MET3656763.1"/>
    <property type="molecule type" value="Genomic_DNA"/>
</dbReference>
<accession>A0ABV2K9Q9</accession>
<dbReference type="Proteomes" id="UP001549104">
    <property type="component" value="Unassembled WGS sequence"/>
</dbReference>
<comment type="caution">
    <text evidence="1">The sequence shown here is derived from an EMBL/GenBank/DDBJ whole genome shotgun (WGS) entry which is preliminary data.</text>
</comment>
<keyword evidence="2" id="KW-1185">Reference proteome</keyword>
<protein>
    <recommendedName>
        <fullName evidence="3">Cysteine-rich CWC</fullName>
    </recommendedName>
</protein>
<organism evidence="1 2">
    <name type="scientific">Sporosarcina psychrophila</name>
    <name type="common">Bacillus psychrophilus</name>
    <dbReference type="NCBI Taxonomy" id="1476"/>
    <lineage>
        <taxon>Bacteria</taxon>
        <taxon>Bacillati</taxon>
        <taxon>Bacillota</taxon>
        <taxon>Bacilli</taxon>
        <taxon>Bacillales</taxon>
        <taxon>Caryophanaceae</taxon>
        <taxon>Sporosarcina</taxon>
    </lineage>
</organism>